<feature type="non-terminal residue" evidence="1">
    <location>
        <position position="1"/>
    </location>
</feature>
<comment type="caution">
    <text evidence="1">The sequence shown here is derived from an EMBL/GenBank/DDBJ whole genome shotgun (WGS) entry which is preliminary data.</text>
</comment>
<organism evidence="1">
    <name type="scientific">marine sediment metagenome</name>
    <dbReference type="NCBI Taxonomy" id="412755"/>
    <lineage>
        <taxon>unclassified sequences</taxon>
        <taxon>metagenomes</taxon>
        <taxon>ecological metagenomes</taxon>
    </lineage>
</organism>
<dbReference type="AlphaFoldDB" id="X1TIV4"/>
<dbReference type="CDD" id="cd04301">
    <property type="entry name" value="NAT_SF"/>
    <property type="match status" value="1"/>
</dbReference>
<evidence type="ECO:0000313" key="1">
    <source>
        <dbReference type="EMBL" id="GAI87480.1"/>
    </source>
</evidence>
<dbReference type="Gene3D" id="3.40.630.30">
    <property type="match status" value="1"/>
</dbReference>
<accession>X1TIV4</accession>
<reference evidence="1" key="1">
    <citation type="journal article" date="2014" name="Front. Microbiol.">
        <title>High frequency of phylogenetically diverse reductive dehalogenase-homologous genes in deep subseafloor sedimentary metagenomes.</title>
        <authorList>
            <person name="Kawai M."/>
            <person name="Futagami T."/>
            <person name="Toyoda A."/>
            <person name="Takaki Y."/>
            <person name="Nishi S."/>
            <person name="Hori S."/>
            <person name="Arai W."/>
            <person name="Tsubouchi T."/>
            <person name="Morono Y."/>
            <person name="Uchiyama I."/>
            <person name="Ito T."/>
            <person name="Fujiyama A."/>
            <person name="Inagaki F."/>
            <person name="Takami H."/>
        </authorList>
    </citation>
    <scope>NUCLEOTIDE SEQUENCE</scope>
    <source>
        <strain evidence="1">Expedition CK06-06</strain>
    </source>
</reference>
<sequence>YMQKRDTTIRCAIVEATDEDNILGLVSLTDINFINQSAVFHIMIGDRENRGKGIGYFATTEILNHAISISFG</sequence>
<gene>
    <name evidence="1" type="ORF">S12H4_13149</name>
</gene>
<proteinExistence type="predicted"/>
<protein>
    <recommendedName>
        <fullName evidence="2">N-acetyltransferase domain-containing protein</fullName>
    </recommendedName>
</protein>
<dbReference type="EMBL" id="BARW01006263">
    <property type="protein sequence ID" value="GAI87480.1"/>
    <property type="molecule type" value="Genomic_DNA"/>
</dbReference>
<dbReference type="InterPro" id="IPR016181">
    <property type="entry name" value="Acyl_CoA_acyltransferase"/>
</dbReference>
<name>X1TIV4_9ZZZZ</name>
<evidence type="ECO:0008006" key="2">
    <source>
        <dbReference type="Google" id="ProtNLM"/>
    </source>
</evidence>
<dbReference type="SUPFAM" id="SSF55729">
    <property type="entry name" value="Acyl-CoA N-acyltransferases (Nat)"/>
    <property type="match status" value="1"/>
</dbReference>